<sequence>MNEKIEELWREVRELSLGSNRTIERLESPPTLQFQDILYANKVTVFPSPENLEDEISKFPLYFNDPSPFECTVKNGEILYLYDSLLFLGIFYDIQFNIKYAYFNFLQPIDYGSPMSPMMPEKLCEEIDFDPDFDLIKIIRILLIYDNLLILILYCVHDTKLAFKQMQNTYFHYRSIVVIEYLLLQYLN</sequence>
<reference evidence="2 4" key="2">
    <citation type="journal article" date="2014" name="BMC Genomics">
        <title>An improved genome release (version Mt4.0) for the model legume Medicago truncatula.</title>
        <authorList>
            <person name="Tang H."/>
            <person name="Krishnakumar V."/>
            <person name="Bidwell S."/>
            <person name="Rosen B."/>
            <person name="Chan A."/>
            <person name="Zhou S."/>
            <person name="Gentzbittel L."/>
            <person name="Childs K.L."/>
            <person name="Yandell M."/>
            <person name="Gundlach H."/>
            <person name="Mayer K.F."/>
            <person name="Schwartz D.C."/>
            <person name="Town C.D."/>
        </authorList>
    </citation>
    <scope>GENOME REANNOTATION</scope>
    <source>
        <strain evidence="3 4">cv. Jemalong A17</strain>
    </source>
</reference>
<dbReference type="eggNOG" id="KOG2508">
    <property type="taxonomic scope" value="Eukaryota"/>
</dbReference>
<keyword evidence="4" id="KW-1185">Reference proteome</keyword>
<evidence type="ECO:0000313" key="2">
    <source>
        <dbReference type="EMBL" id="AES96019.1"/>
    </source>
</evidence>
<dbReference type="Proteomes" id="UP000002051">
    <property type="component" value="Chromosome 5"/>
</dbReference>
<dbReference type="PaxDb" id="3880-AES96019"/>
<keyword evidence="1" id="KW-0472">Membrane</keyword>
<feature type="transmembrane region" description="Helical" evidence="1">
    <location>
        <begin position="138"/>
        <end position="156"/>
    </location>
</feature>
<evidence type="ECO:0000313" key="4">
    <source>
        <dbReference type="Proteomes" id="UP000002051"/>
    </source>
</evidence>
<dbReference type="EMBL" id="CM001221">
    <property type="protein sequence ID" value="AES96019.1"/>
    <property type="molecule type" value="Genomic_DNA"/>
</dbReference>
<protein>
    <submittedName>
        <fullName evidence="2">Transmembrane protein, putative</fullName>
    </submittedName>
</protein>
<keyword evidence="1" id="KW-1133">Transmembrane helix</keyword>
<reference evidence="2 4" key="1">
    <citation type="journal article" date="2011" name="Nature">
        <title>The Medicago genome provides insight into the evolution of rhizobial symbioses.</title>
        <authorList>
            <person name="Young N.D."/>
            <person name="Debelle F."/>
            <person name="Oldroyd G.E."/>
            <person name="Geurts R."/>
            <person name="Cannon S.B."/>
            <person name="Udvardi M.K."/>
            <person name="Benedito V.A."/>
            <person name="Mayer K.F."/>
            <person name="Gouzy J."/>
            <person name="Schoof H."/>
            <person name="Van de Peer Y."/>
            <person name="Proost S."/>
            <person name="Cook D.R."/>
            <person name="Meyers B.C."/>
            <person name="Spannagl M."/>
            <person name="Cheung F."/>
            <person name="De Mita S."/>
            <person name="Krishnakumar V."/>
            <person name="Gundlach H."/>
            <person name="Zhou S."/>
            <person name="Mudge J."/>
            <person name="Bharti A.K."/>
            <person name="Murray J.D."/>
            <person name="Naoumkina M.A."/>
            <person name="Rosen B."/>
            <person name="Silverstein K.A."/>
            <person name="Tang H."/>
            <person name="Rombauts S."/>
            <person name="Zhao P.X."/>
            <person name="Zhou P."/>
            <person name="Barbe V."/>
            <person name="Bardou P."/>
            <person name="Bechner M."/>
            <person name="Bellec A."/>
            <person name="Berger A."/>
            <person name="Berges H."/>
            <person name="Bidwell S."/>
            <person name="Bisseling T."/>
            <person name="Choisne N."/>
            <person name="Couloux A."/>
            <person name="Denny R."/>
            <person name="Deshpande S."/>
            <person name="Dai X."/>
            <person name="Doyle J.J."/>
            <person name="Dudez A.M."/>
            <person name="Farmer A.D."/>
            <person name="Fouteau S."/>
            <person name="Franken C."/>
            <person name="Gibelin C."/>
            <person name="Gish J."/>
            <person name="Goldstein S."/>
            <person name="Gonzalez A.J."/>
            <person name="Green P.J."/>
            <person name="Hallab A."/>
            <person name="Hartog M."/>
            <person name="Hua A."/>
            <person name="Humphray S.J."/>
            <person name="Jeong D.H."/>
            <person name="Jing Y."/>
            <person name="Jocker A."/>
            <person name="Kenton S.M."/>
            <person name="Kim D.J."/>
            <person name="Klee K."/>
            <person name="Lai H."/>
            <person name="Lang C."/>
            <person name="Lin S."/>
            <person name="Macmil S.L."/>
            <person name="Magdelenat G."/>
            <person name="Matthews L."/>
            <person name="McCorrison J."/>
            <person name="Monaghan E.L."/>
            <person name="Mun J.H."/>
            <person name="Najar F.Z."/>
            <person name="Nicholson C."/>
            <person name="Noirot C."/>
            <person name="O'Bleness M."/>
            <person name="Paule C.R."/>
            <person name="Poulain J."/>
            <person name="Prion F."/>
            <person name="Qin B."/>
            <person name="Qu C."/>
            <person name="Retzel E.F."/>
            <person name="Riddle C."/>
            <person name="Sallet E."/>
            <person name="Samain S."/>
            <person name="Samson N."/>
            <person name="Sanders I."/>
            <person name="Saurat O."/>
            <person name="Scarpelli C."/>
            <person name="Schiex T."/>
            <person name="Segurens B."/>
            <person name="Severin A.J."/>
            <person name="Sherrier D.J."/>
            <person name="Shi R."/>
            <person name="Sims S."/>
            <person name="Singer S.R."/>
            <person name="Sinharoy S."/>
            <person name="Sterck L."/>
            <person name="Viollet A."/>
            <person name="Wang B.B."/>
            <person name="Wang K."/>
            <person name="Wang M."/>
            <person name="Wang X."/>
            <person name="Warfsmann J."/>
            <person name="Weissenbach J."/>
            <person name="White D.D."/>
            <person name="White J.D."/>
            <person name="Wiley G.B."/>
            <person name="Wincker P."/>
            <person name="Xing Y."/>
            <person name="Yang L."/>
            <person name="Yao Z."/>
            <person name="Ying F."/>
            <person name="Zhai J."/>
            <person name="Zhou L."/>
            <person name="Zuber A."/>
            <person name="Denarie J."/>
            <person name="Dixon R.A."/>
            <person name="May G.D."/>
            <person name="Schwartz D.C."/>
            <person name="Rogers J."/>
            <person name="Quetier F."/>
            <person name="Town C.D."/>
            <person name="Roe B.A."/>
        </authorList>
    </citation>
    <scope>NUCLEOTIDE SEQUENCE [LARGE SCALE GENOMIC DNA]</scope>
    <source>
        <strain evidence="2">A17</strain>
        <strain evidence="3 4">cv. Jemalong A17</strain>
    </source>
</reference>
<evidence type="ECO:0000256" key="1">
    <source>
        <dbReference type="SAM" id="Phobius"/>
    </source>
</evidence>
<gene>
    <name evidence="2" type="ordered locus">MTR_5g032230</name>
</gene>
<evidence type="ECO:0000313" key="3">
    <source>
        <dbReference type="EnsemblPlants" id="AES96019"/>
    </source>
</evidence>
<reference evidence="3" key="3">
    <citation type="submission" date="2015-04" db="UniProtKB">
        <authorList>
            <consortium name="EnsemblPlants"/>
        </authorList>
    </citation>
    <scope>IDENTIFICATION</scope>
    <source>
        <strain evidence="3">cv. Jemalong A17</strain>
    </source>
</reference>
<name>G7JXN4_MEDTR</name>
<dbReference type="HOGENOM" id="CLU_1443065_0_0_1"/>
<keyword evidence="1 2" id="KW-0812">Transmembrane</keyword>
<dbReference type="STRING" id="3880.G7JXN4"/>
<proteinExistence type="predicted"/>
<dbReference type="EnsemblPlants" id="AES96019">
    <property type="protein sequence ID" value="AES96019"/>
    <property type="gene ID" value="MTR_5g032230"/>
</dbReference>
<dbReference type="AlphaFoldDB" id="G7JXN4"/>
<organism evidence="2 4">
    <name type="scientific">Medicago truncatula</name>
    <name type="common">Barrel medic</name>
    <name type="synonym">Medicago tribuloides</name>
    <dbReference type="NCBI Taxonomy" id="3880"/>
    <lineage>
        <taxon>Eukaryota</taxon>
        <taxon>Viridiplantae</taxon>
        <taxon>Streptophyta</taxon>
        <taxon>Embryophyta</taxon>
        <taxon>Tracheophyta</taxon>
        <taxon>Spermatophyta</taxon>
        <taxon>Magnoliopsida</taxon>
        <taxon>eudicotyledons</taxon>
        <taxon>Gunneridae</taxon>
        <taxon>Pentapetalae</taxon>
        <taxon>rosids</taxon>
        <taxon>fabids</taxon>
        <taxon>Fabales</taxon>
        <taxon>Fabaceae</taxon>
        <taxon>Papilionoideae</taxon>
        <taxon>50 kb inversion clade</taxon>
        <taxon>NPAAA clade</taxon>
        <taxon>Hologalegina</taxon>
        <taxon>IRL clade</taxon>
        <taxon>Trifolieae</taxon>
        <taxon>Medicago</taxon>
    </lineage>
</organism>
<accession>G7JXN4</accession>
<feature type="transmembrane region" description="Helical" evidence="1">
    <location>
        <begin position="79"/>
        <end position="98"/>
    </location>
</feature>